<dbReference type="STRING" id="1365950.SAMN05428963_11451"/>
<keyword evidence="2" id="KW-1185">Reference proteome</keyword>
<organism evidence="1 2">
    <name type="scientific">Consotaella salsifontis</name>
    <dbReference type="NCBI Taxonomy" id="1365950"/>
    <lineage>
        <taxon>Bacteria</taxon>
        <taxon>Pseudomonadati</taxon>
        <taxon>Pseudomonadota</taxon>
        <taxon>Alphaproteobacteria</taxon>
        <taxon>Hyphomicrobiales</taxon>
        <taxon>Aurantimonadaceae</taxon>
        <taxon>Consotaella</taxon>
    </lineage>
</organism>
<gene>
    <name evidence="1" type="ORF">SAMN05428963_11451</name>
</gene>
<dbReference type="AlphaFoldDB" id="A0A1T4SV19"/>
<dbReference type="Proteomes" id="UP000190135">
    <property type="component" value="Unassembled WGS sequence"/>
</dbReference>
<accession>A0A1T4SV19</accession>
<evidence type="ECO:0000313" key="2">
    <source>
        <dbReference type="Proteomes" id="UP000190135"/>
    </source>
</evidence>
<name>A0A1T4SV19_9HYPH</name>
<protein>
    <submittedName>
        <fullName evidence="1">Uncharacterized protein</fullName>
    </submittedName>
</protein>
<sequence length="265" mass="29074">MPREAVGTTPATAMNEKMQTDPSCDWHHKDANEEFVCWSRMQAEAGQKLDTIIARKELERRAGEGLFLWGVGNAPAVITNVLARTNVPVRAVFSIMKSRPKPVDSAPTRIFVWRHYIDACGVERELPPRSLITSRGSTTGGGKRAHYALMCRSESPLILRRGDVFDPSAYRNVGGTGAPVGASQVTALIRRVHPASTRADYEANLVAELTGSYWVRLTDPVEISAEMRSKLEDAGQRGVDEWSTLVSELRSGPRRTDSASGGKLL</sequence>
<evidence type="ECO:0000313" key="1">
    <source>
        <dbReference type="EMBL" id="SKA31741.1"/>
    </source>
</evidence>
<dbReference type="EMBL" id="FUXL01000014">
    <property type="protein sequence ID" value="SKA31741.1"/>
    <property type="molecule type" value="Genomic_DNA"/>
</dbReference>
<reference evidence="1 2" key="1">
    <citation type="submission" date="2017-02" db="EMBL/GenBank/DDBJ databases">
        <authorList>
            <person name="Peterson S.W."/>
        </authorList>
    </citation>
    <scope>NUCLEOTIDE SEQUENCE [LARGE SCALE GENOMIC DNA]</scope>
    <source>
        <strain evidence="1 2">USBA 369</strain>
    </source>
</reference>
<proteinExistence type="predicted"/>